<dbReference type="Proteomes" id="UP000016931">
    <property type="component" value="Unassembled WGS sequence"/>
</dbReference>
<dbReference type="GeneID" id="27897695"/>
<dbReference type="EMBL" id="KB456260">
    <property type="protein sequence ID" value="EMF17719.1"/>
    <property type="molecule type" value="Genomic_DNA"/>
</dbReference>
<dbReference type="RefSeq" id="XP_016765840.1">
    <property type="nucleotide sequence ID" value="XM_016900558.1"/>
</dbReference>
<accession>N1QNW3</accession>
<evidence type="ECO:0000256" key="1">
    <source>
        <dbReference type="SAM" id="MobiDB-lite"/>
    </source>
</evidence>
<name>N1QNW3_SPHMS</name>
<reference evidence="2 3" key="1">
    <citation type="journal article" date="2012" name="PLoS Pathog.">
        <title>Diverse lifestyles and strategies of plant pathogenesis encoded in the genomes of eighteen Dothideomycetes fungi.</title>
        <authorList>
            <person name="Ohm R.A."/>
            <person name="Feau N."/>
            <person name="Henrissat B."/>
            <person name="Schoch C.L."/>
            <person name="Horwitz B.A."/>
            <person name="Barry K.W."/>
            <person name="Condon B.J."/>
            <person name="Copeland A.C."/>
            <person name="Dhillon B."/>
            <person name="Glaser F."/>
            <person name="Hesse C.N."/>
            <person name="Kosti I."/>
            <person name="LaButti K."/>
            <person name="Lindquist E.A."/>
            <person name="Lucas S."/>
            <person name="Salamov A.A."/>
            <person name="Bradshaw R.E."/>
            <person name="Ciuffetti L."/>
            <person name="Hamelin R.C."/>
            <person name="Kema G.H.J."/>
            <person name="Lawrence C."/>
            <person name="Scott J.A."/>
            <person name="Spatafora J.W."/>
            <person name="Turgeon B.G."/>
            <person name="de Wit P.J.G.M."/>
            <person name="Zhong S."/>
            <person name="Goodwin S.B."/>
            <person name="Grigoriev I.V."/>
        </authorList>
    </citation>
    <scope>NUCLEOTIDE SEQUENCE [LARGE SCALE GENOMIC DNA]</scope>
    <source>
        <strain evidence="2 3">SO2202</strain>
    </source>
</reference>
<feature type="compositionally biased region" description="Polar residues" evidence="1">
    <location>
        <begin position="43"/>
        <end position="52"/>
    </location>
</feature>
<keyword evidence="3" id="KW-1185">Reference proteome</keyword>
<sequence length="107" mass="12122">MCVFSPTGPETRSEEVEGTRRYYRYNSETSGRIENEQHECRSQLPSTSTVDSSGLWWMNDRRRVIRPVMRHPTHGLSPRLQSQAGAQPMARVGGALDKAFAQRVSAK</sequence>
<proteinExistence type="predicted"/>
<evidence type="ECO:0000313" key="3">
    <source>
        <dbReference type="Proteomes" id="UP000016931"/>
    </source>
</evidence>
<evidence type="ECO:0000313" key="2">
    <source>
        <dbReference type="EMBL" id="EMF17719.1"/>
    </source>
</evidence>
<dbReference type="HOGENOM" id="CLU_2211617_0_0_1"/>
<feature type="region of interest" description="Disordered" evidence="1">
    <location>
        <begin position="33"/>
        <end position="52"/>
    </location>
</feature>
<dbReference type="AlphaFoldDB" id="N1QNW3"/>
<organism evidence="2 3">
    <name type="scientific">Sphaerulina musiva (strain SO2202)</name>
    <name type="common">Poplar stem canker fungus</name>
    <name type="synonym">Septoria musiva</name>
    <dbReference type="NCBI Taxonomy" id="692275"/>
    <lineage>
        <taxon>Eukaryota</taxon>
        <taxon>Fungi</taxon>
        <taxon>Dikarya</taxon>
        <taxon>Ascomycota</taxon>
        <taxon>Pezizomycotina</taxon>
        <taxon>Dothideomycetes</taxon>
        <taxon>Dothideomycetidae</taxon>
        <taxon>Mycosphaerellales</taxon>
        <taxon>Mycosphaerellaceae</taxon>
        <taxon>Sphaerulina</taxon>
    </lineage>
</organism>
<gene>
    <name evidence="2" type="ORF">SEPMUDRAFT_104931</name>
</gene>
<protein>
    <submittedName>
        <fullName evidence="2">Uncharacterized protein</fullName>
    </submittedName>
</protein>